<feature type="signal peptide" evidence="1">
    <location>
        <begin position="1"/>
        <end position="29"/>
    </location>
</feature>
<dbReference type="PANTHER" id="PTHR33286">
    <property type="entry name" value="BIFUNCTIONAL INHIBITOR/LIPID-TRANSFER PROTEIN/SEED STORAGE 2S ALBUMIN SUPERFAMILY PROTEIN"/>
    <property type="match status" value="1"/>
</dbReference>
<dbReference type="CDD" id="cd04660">
    <property type="entry name" value="nsLTP_like"/>
    <property type="match status" value="1"/>
</dbReference>
<gene>
    <name evidence="3" type="ORF">POTOM_003742</name>
</gene>
<proteinExistence type="predicted"/>
<dbReference type="PANTHER" id="PTHR33286:SF54">
    <property type="entry name" value="BIFUNCTIONAL INHIBITOR_LIPID-TRANSFER PROTEIN_SEED STORAGE 2S ALBUMIN SUPERFAMILY PROTEIN"/>
    <property type="match status" value="1"/>
</dbReference>
<dbReference type="Pfam" id="PF14368">
    <property type="entry name" value="LTP_2"/>
    <property type="match status" value="1"/>
</dbReference>
<sequence>MAISNVHFTILAILSVIGILIPGNNVALGQECHGDFQGLITQCSKYVQIRGPQTDPSPDCCNTIKTLDVPCVCKQVTNDIEAVIDMAKVAHVAQYCGIPLAHGTKCGSELLLLHHSMKVVTSTLPSYGYELLITGLE</sequence>
<dbReference type="InterPro" id="IPR016140">
    <property type="entry name" value="Bifunc_inhib/LTP/seed_store"/>
</dbReference>
<evidence type="ECO:0000256" key="1">
    <source>
        <dbReference type="SAM" id="SignalP"/>
    </source>
</evidence>
<organism evidence="3 4">
    <name type="scientific">Populus tomentosa</name>
    <name type="common">Chinese white poplar</name>
    <dbReference type="NCBI Taxonomy" id="118781"/>
    <lineage>
        <taxon>Eukaryota</taxon>
        <taxon>Viridiplantae</taxon>
        <taxon>Streptophyta</taxon>
        <taxon>Embryophyta</taxon>
        <taxon>Tracheophyta</taxon>
        <taxon>Spermatophyta</taxon>
        <taxon>Magnoliopsida</taxon>
        <taxon>eudicotyledons</taxon>
        <taxon>Gunneridae</taxon>
        <taxon>Pentapetalae</taxon>
        <taxon>rosids</taxon>
        <taxon>fabids</taxon>
        <taxon>Malpighiales</taxon>
        <taxon>Salicaceae</taxon>
        <taxon>Saliceae</taxon>
        <taxon>Populus</taxon>
    </lineage>
</organism>
<protein>
    <recommendedName>
        <fullName evidence="2">Bifunctional inhibitor/plant lipid transfer protein/seed storage helical domain-containing protein</fullName>
    </recommendedName>
</protein>
<keyword evidence="4" id="KW-1185">Reference proteome</keyword>
<accession>A0A8X8DET2</accession>
<feature type="domain" description="Bifunctional inhibitor/plant lipid transfer protein/seed storage helical" evidence="2">
    <location>
        <begin position="12"/>
        <end position="106"/>
    </location>
</feature>
<dbReference type="EMBL" id="JAAWWB010000002">
    <property type="protein sequence ID" value="KAG6787699.1"/>
    <property type="molecule type" value="Genomic_DNA"/>
</dbReference>
<evidence type="ECO:0000259" key="2">
    <source>
        <dbReference type="Pfam" id="PF14368"/>
    </source>
</evidence>
<feature type="chain" id="PRO_5036462209" description="Bifunctional inhibitor/plant lipid transfer protein/seed storage helical domain-containing protein" evidence="1">
    <location>
        <begin position="30"/>
        <end position="137"/>
    </location>
</feature>
<dbReference type="AlphaFoldDB" id="A0A8X8DET2"/>
<evidence type="ECO:0000313" key="3">
    <source>
        <dbReference type="EMBL" id="KAG6787699.1"/>
    </source>
</evidence>
<dbReference type="OrthoDB" id="653734at2759"/>
<dbReference type="Proteomes" id="UP000886885">
    <property type="component" value="Chromosome 1D"/>
</dbReference>
<name>A0A8X8DET2_POPTO</name>
<comment type="caution">
    <text evidence="3">The sequence shown here is derived from an EMBL/GenBank/DDBJ whole genome shotgun (WGS) entry which is preliminary data.</text>
</comment>
<keyword evidence="1" id="KW-0732">Signal</keyword>
<evidence type="ECO:0000313" key="4">
    <source>
        <dbReference type="Proteomes" id="UP000886885"/>
    </source>
</evidence>
<reference evidence="3" key="1">
    <citation type="journal article" date="2020" name="bioRxiv">
        <title>Hybrid origin of Populus tomentosa Carr. identified through genome sequencing and phylogenomic analysis.</title>
        <authorList>
            <person name="An X."/>
            <person name="Gao K."/>
            <person name="Chen Z."/>
            <person name="Li J."/>
            <person name="Yang X."/>
            <person name="Yang X."/>
            <person name="Zhou J."/>
            <person name="Guo T."/>
            <person name="Zhao T."/>
            <person name="Huang S."/>
            <person name="Miao D."/>
            <person name="Khan W.U."/>
            <person name="Rao P."/>
            <person name="Ye M."/>
            <person name="Lei B."/>
            <person name="Liao W."/>
            <person name="Wang J."/>
            <person name="Ji L."/>
            <person name="Li Y."/>
            <person name="Guo B."/>
            <person name="Mustafa N.S."/>
            <person name="Li S."/>
            <person name="Yun Q."/>
            <person name="Keller S.R."/>
            <person name="Mao J."/>
            <person name="Zhang R."/>
            <person name="Strauss S.H."/>
        </authorList>
    </citation>
    <scope>NUCLEOTIDE SEQUENCE</scope>
    <source>
        <strain evidence="3">GM15</strain>
        <tissue evidence="3">Leaf</tissue>
    </source>
</reference>
<dbReference type="InterPro" id="IPR044741">
    <property type="entry name" value="NsLTP-like"/>
</dbReference>